<dbReference type="Proteomes" id="UP001054837">
    <property type="component" value="Unassembled WGS sequence"/>
</dbReference>
<proteinExistence type="predicted"/>
<protein>
    <submittedName>
        <fullName evidence="2">Uncharacterized protein</fullName>
    </submittedName>
</protein>
<name>A0AAV4NA00_9ARAC</name>
<dbReference type="EMBL" id="BPLQ01001381">
    <property type="protein sequence ID" value="GIX81293.1"/>
    <property type="molecule type" value="Genomic_DNA"/>
</dbReference>
<feature type="region of interest" description="Disordered" evidence="1">
    <location>
        <begin position="1"/>
        <end position="26"/>
    </location>
</feature>
<evidence type="ECO:0000313" key="2">
    <source>
        <dbReference type="EMBL" id="GIX81293.1"/>
    </source>
</evidence>
<feature type="compositionally biased region" description="Low complexity" evidence="1">
    <location>
        <begin position="17"/>
        <end position="26"/>
    </location>
</feature>
<feature type="region of interest" description="Disordered" evidence="1">
    <location>
        <begin position="59"/>
        <end position="83"/>
    </location>
</feature>
<comment type="caution">
    <text evidence="2">The sequence shown here is derived from an EMBL/GenBank/DDBJ whole genome shotgun (WGS) entry which is preliminary data.</text>
</comment>
<keyword evidence="3" id="KW-1185">Reference proteome</keyword>
<sequence>MVQGTPSPISATENQRNHSLSNNHLNNNSINNFNPDAATKAIFVLNELINIFSSMGEYGLDPSSSHQQRGPILPTDPPSGEKDAAYQKTRYDAALGFVNVTNIISDQDLLDKTLASKLTKETLAKAEVEYRAALQR</sequence>
<feature type="compositionally biased region" description="Polar residues" evidence="1">
    <location>
        <begin position="1"/>
        <end position="14"/>
    </location>
</feature>
<feature type="non-terminal residue" evidence="2">
    <location>
        <position position="136"/>
    </location>
</feature>
<gene>
    <name evidence="2" type="ORF">CDAR_12841</name>
</gene>
<reference evidence="2 3" key="1">
    <citation type="submission" date="2021-06" db="EMBL/GenBank/DDBJ databases">
        <title>Caerostris darwini draft genome.</title>
        <authorList>
            <person name="Kono N."/>
            <person name="Arakawa K."/>
        </authorList>
    </citation>
    <scope>NUCLEOTIDE SEQUENCE [LARGE SCALE GENOMIC DNA]</scope>
</reference>
<organism evidence="2 3">
    <name type="scientific">Caerostris darwini</name>
    <dbReference type="NCBI Taxonomy" id="1538125"/>
    <lineage>
        <taxon>Eukaryota</taxon>
        <taxon>Metazoa</taxon>
        <taxon>Ecdysozoa</taxon>
        <taxon>Arthropoda</taxon>
        <taxon>Chelicerata</taxon>
        <taxon>Arachnida</taxon>
        <taxon>Araneae</taxon>
        <taxon>Araneomorphae</taxon>
        <taxon>Entelegynae</taxon>
        <taxon>Araneoidea</taxon>
        <taxon>Araneidae</taxon>
        <taxon>Caerostris</taxon>
    </lineage>
</organism>
<evidence type="ECO:0000313" key="3">
    <source>
        <dbReference type="Proteomes" id="UP001054837"/>
    </source>
</evidence>
<accession>A0AAV4NA00</accession>
<evidence type="ECO:0000256" key="1">
    <source>
        <dbReference type="SAM" id="MobiDB-lite"/>
    </source>
</evidence>
<dbReference type="AlphaFoldDB" id="A0AAV4NA00"/>